<accession>A0A1V1P332</accession>
<dbReference type="InterPro" id="IPR014284">
    <property type="entry name" value="RNA_pol_sigma-70_dom"/>
</dbReference>
<dbReference type="NCBIfam" id="TIGR02937">
    <property type="entry name" value="sigma70-ECF"/>
    <property type="match status" value="1"/>
</dbReference>
<proteinExistence type="predicted"/>
<dbReference type="InterPro" id="IPR013324">
    <property type="entry name" value="RNA_pol_sigma_r3/r4-like"/>
</dbReference>
<name>A0A1V1P332_9BACT</name>
<reference evidence="2" key="1">
    <citation type="submission" date="2012-11" db="EMBL/GenBank/DDBJ databases">
        <authorList>
            <person name="Lucero-Rivera Y.E."/>
            <person name="Tovar-Ramirez D."/>
        </authorList>
    </citation>
    <scope>NUCLEOTIDE SEQUENCE [LARGE SCALE GENOMIC DNA]</scope>
    <source>
        <strain evidence="2">Araruama</strain>
    </source>
</reference>
<evidence type="ECO:0000313" key="1">
    <source>
        <dbReference type="EMBL" id="ETR69218.1"/>
    </source>
</evidence>
<dbReference type="GO" id="GO:0003700">
    <property type="term" value="F:DNA-binding transcription factor activity"/>
    <property type="evidence" value="ECO:0007669"/>
    <property type="project" value="InterPro"/>
</dbReference>
<gene>
    <name evidence="1" type="ORF">OMM_04075</name>
</gene>
<dbReference type="Proteomes" id="UP000189670">
    <property type="component" value="Unassembled WGS sequence"/>
</dbReference>
<sequence>MKKLSLSEQIKLVQDFRENGNKTNIVINYDKLIRYVIRKTLTKYNKYDSDIFDYLVCDTYCELFSKKLSAWDPYKYKSRQIKSLGGWIGLIATQITIDYLRKVDAYIQAPPKITISEDYKDNNYVENYVENYVASSFFIPEDQFDARYNLSKTLEYIKNMKPGKNKVIMELSVINGFSVNKIAKIINIPKKRISEIQTKGIKKLKEEIMQSNS</sequence>
<comment type="caution">
    <text evidence="1">The sequence shown here is derived from an EMBL/GenBank/DDBJ whole genome shotgun (WGS) entry which is preliminary data.</text>
</comment>
<dbReference type="EMBL" id="ATBP01000704">
    <property type="protein sequence ID" value="ETR69218.1"/>
    <property type="molecule type" value="Genomic_DNA"/>
</dbReference>
<organism evidence="1 2">
    <name type="scientific">Candidatus Magnetoglobus multicellularis str. Araruama</name>
    <dbReference type="NCBI Taxonomy" id="890399"/>
    <lineage>
        <taxon>Bacteria</taxon>
        <taxon>Pseudomonadati</taxon>
        <taxon>Thermodesulfobacteriota</taxon>
        <taxon>Desulfobacteria</taxon>
        <taxon>Desulfobacterales</taxon>
        <taxon>Desulfobacteraceae</taxon>
        <taxon>Candidatus Magnetoglobus</taxon>
    </lineage>
</organism>
<dbReference type="AlphaFoldDB" id="A0A1V1P332"/>
<evidence type="ECO:0000313" key="2">
    <source>
        <dbReference type="Proteomes" id="UP000189670"/>
    </source>
</evidence>
<dbReference type="SUPFAM" id="SSF88659">
    <property type="entry name" value="Sigma3 and sigma4 domains of RNA polymerase sigma factors"/>
    <property type="match status" value="1"/>
</dbReference>
<protein>
    <submittedName>
        <fullName evidence="1">RNA polymerase sigma factor, sigma-70 family</fullName>
    </submittedName>
</protein>
<dbReference type="GO" id="GO:0006352">
    <property type="term" value="P:DNA-templated transcription initiation"/>
    <property type="evidence" value="ECO:0007669"/>
    <property type="project" value="InterPro"/>
</dbReference>
<dbReference type="Gene3D" id="1.20.140.160">
    <property type="match status" value="1"/>
</dbReference>